<evidence type="ECO:0000313" key="3">
    <source>
        <dbReference type="Proteomes" id="UP000028712"/>
    </source>
</evidence>
<proteinExistence type="predicted"/>
<organism evidence="1 3">
    <name type="scientific">Flavobacterium hydatis</name>
    <name type="common">Cytophaga aquatilis</name>
    <dbReference type="NCBI Taxonomy" id="991"/>
    <lineage>
        <taxon>Bacteria</taxon>
        <taxon>Pseudomonadati</taxon>
        <taxon>Bacteroidota</taxon>
        <taxon>Flavobacteriia</taxon>
        <taxon>Flavobacteriales</taxon>
        <taxon>Flavobacteriaceae</taxon>
        <taxon>Flavobacterium</taxon>
    </lineage>
</organism>
<keyword evidence="4" id="KW-1185">Reference proteome</keyword>
<sequence>MNTMPLDIRYKIENIDTYFRKDELSVLLFYIKGINNDLATKLYFLLEKEIAFRLENHLNIGDLDAFNNMLAHFDAGDIEESIQLITNQVIPSLKNETLNIWEKYGGFDNLKDEVNNGNDWSFNLSINQEYVPEDIDYYIDMIIEIKELLQKSLNLNTPILVIYED</sequence>
<dbReference type="eggNOG" id="ENOG5032HU3">
    <property type="taxonomic scope" value="Bacteria"/>
</dbReference>
<reference evidence="2 4" key="2">
    <citation type="submission" date="2016-11" db="EMBL/GenBank/DDBJ databases">
        <title>Whole genomes of Flavobacteriaceae.</title>
        <authorList>
            <person name="Stine C."/>
            <person name="Li C."/>
            <person name="Tadesse D."/>
        </authorList>
    </citation>
    <scope>NUCLEOTIDE SEQUENCE [LARGE SCALE GENOMIC DNA]</scope>
    <source>
        <strain evidence="2 4">ATCC 29551</strain>
    </source>
</reference>
<dbReference type="Proteomes" id="UP000198424">
    <property type="component" value="Unassembled WGS sequence"/>
</dbReference>
<name>A0A085ZCR5_FLAHY</name>
<evidence type="ECO:0000313" key="1">
    <source>
        <dbReference type="EMBL" id="KFF02229.1"/>
    </source>
</evidence>
<protein>
    <submittedName>
        <fullName evidence="1">Uncharacterized protein</fullName>
    </submittedName>
</protein>
<dbReference type="EMBL" id="JPRM01000063">
    <property type="protein sequence ID" value="KFF02229.1"/>
    <property type="molecule type" value="Genomic_DNA"/>
</dbReference>
<accession>A0A085ZCR5</accession>
<comment type="caution">
    <text evidence="1">The sequence shown here is derived from an EMBL/GenBank/DDBJ whole genome shotgun (WGS) entry which is preliminary data.</text>
</comment>
<dbReference type="EMBL" id="MUGY01000036">
    <property type="protein sequence ID" value="OXA87736.1"/>
    <property type="molecule type" value="Genomic_DNA"/>
</dbReference>
<evidence type="ECO:0000313" key="4">
    <source>
        <dbReference type="Proteomes" id="UP000198424"/>
    </source>
</evidence>
<evidence type="ECO:0000313" key="2">
    <source>
        <dbReference type="EMBL" id="OXA87736.1"/>
    </source>
</evidence>
<dbReference type="Proteomes" id="UP000028712">
    <property type="component" value="Unassembled WGS sequence"/>
</dbReference>
<gene>
    <name evidence="2" type="ORF">B0A62_22425</name>
    <name evidence="1" type="ORF">IW20_25275</name>
</gene>
<reference evidence="1 3" key="1">
    <citation type="submission" date="2014-07" db="EMBL/GenBank/DDBJ databases">
        <title>Genome of Flavobacterium hydatis DSM 2063.</title>
        <authorList>
            <person name="Pipes S.E."/>
            <person name="Stropko S.J."/>
            <person name="Newman J.D."/>
        </authorList>
    </citation>
    <scope>NUCLEOTIDE SEQUENCE [LARGE SCALE GENOMIC DNA]</scope>
    <source>
        <strain evidence="1 3">DSM 2063</strain>
    </source>
</reference>
<dbReference type="AlphaFoldDB" id="A0A085ZCR5"/>